<protein>
    <submittedName>
        <fullName evidence="5">Methyltransferase</fullName>
    </submittedName>
</protein>
<accession>A0A220UDQ5</accession>
<evidence type="ECO:0000256" key="1">
    <source>
        <dbReference type="ARBA" id="ARBA00022603"/>
    </source>
</evidence>
<dbReference type="InterPro" id="IPR029063">
    <property type="entry name" value="SAM-dependent_MTases_sf"/>
</dbReference>
<dbReference type="Pfam" id="PF13649">
    <property type="entry name" value="Methyltransf_25"/>
    <property type="match status" value="1"/>
</dbReference>
<name>A0A220UDQ5_9MICO</name>
<dbReference type="Proteomes" id="UP000198398">
    <property type="component" value="Chromosome"/>
</dbReference>
<dbReference type="Gene3D" id="3.40.50.150">
    <property type="entry name" value="Vaccinia Virus protein VP39"/>
    <property type="match status" value="1"/>
</dbReference>
<dbReference type="RefSeq" id="WP_089065371.1">
    <property type="nucleotide sequence ID" value="NZ_CP022316.1"/>
</dbReference>
<dbReference type="NCBIfam" id="NF004851">
    <property type="entry name" value="PRK06202.1"/>
    <property type="match status" value="1"/>
</dbReference>
<proteinExistence type="predicted"/>
<dbReference type="CDD" id="cd02440">
    <property type="entry name" value="AdoMet_MTases"/>
    <property type="match status" value="1"/>
</dbReference>
<reference evidence="6" key="1">
    <citation type="submission" date="2017-07" db="EMBL/GenBank/DDBJ databases">
        <title>Brachybacterium sp. VR2415.</title>
        <authorList>
            <person name="Tak E.J."/>
            <person name="Bae J.-W."/>
        </authorList>
    </citation>
    <scope>NUCLEOTIDE SEQUENCE [LARGE SCALE GENOMIC DNA]</scope>
    <source>
        <strain evidence="6">VR2415</strain>
    </source>
</reference>
<evidence type="ECO:0000259" key="4">
    <source>
        <dbReference type="Pfam" id="PF13649"/>
    </source>
</evidence>
<keyword evidence="1 5" id="KW-0489">Methyltransferase</keyword>
<dbReference type="OrthoDB" id="9800454at2"/>
<dbReference type="GO" id="GO:0032259">
    <property type="term" value="P:methylation"/>
    <property type="evidence" value="ECO:0007669"/>
    <property type="project" value="UniProtKB-KW"/>
</dbReference>
<evidence type="ECO:0000313" key="6">
    <source>
        <dbReference type="Proteomes" id="UP000198398"/>
    </source>
</evidence>
<evidence type="ECO:0000256" key="3">
    <source>
        <dbReference type="ARBA" id="ARBA00022691"/>
    </source>
</evidence>
<dbReference type="PANTHER" id="PTHR43464">
    <property type="entry name" value="METHYLTRANSFERASE"/>
    <property type="match status" value="1"/>
</dbReference>
<dbReference type="InterPro" id="IPR041698">
    <property type="entry name" value="Methyltransf_25"/>
</dbReference>
<dbReference type="KEGG" id="brv:CFK39_10265"/>
<gene>
    <name evidence="5" type="ORF">CFK39_10265</name>
</gene>
<dbReference type="EMBL" id="CP022316">
    <property type="protein sequence ID" value="ASK66130.1"/>
    <property type="molecule type" value="Genomic_DNA"/>
</dbReference>
<sequence>MTLPSLLVRDEHARERMDDPHCDPRRLARTYASFRLVNAAVAGWRLAYRRHLRPHLRADGPTTLLDVGCGGGDVARALARWARRDGYDLRVTGIDPDPRAHDWARRRPPVAGVQFRRALSSELVTGGEQFDLVVSNHLLHHLSQEQLDGLLEDSARLAHRAVVHSDIRRGRLAYALFSVATWPLFPGTFIREDGLTSIRRSYIAPELRARVPSDWTVSTPGRFRLLLLHDALAPARR</sequence>
<keyword evidence="3" id="KW-0949">S-adenosyl-L-methionine</keyword>
<keyword evidence="6" id="KW-1185">Reference proteome</keyword>
<evidence type="ECO:0000313" key="5">
    <source>
        <dbReference type="EMBL" id="ASK66130.1"/>
    </source>
</evidence>
<dbReference type="AlphaFoldDB" id="A0A220UDQ5"/>
<dbReference type="GO" id="GO:0008168">
    <property type="term" value="F:methyltransferase activity"/>
    <property type="evidence" value="ECO:0007669"/>
    <property type="project" value="UniProtKB-KW"/>
</dbReference>
<keyword evidence="2 5" id="KW-0808">Transferase</keyword>
<evidence type="ECO:0000256" key="2">
    <source>
        <dbReference type="ARBA" id="ARBA00022679"/>
    </source>
</evidence>
<dbReference type="PANTHER" id="PTHR43464:SF19">
    <property type="entry name" value="UBIQUINONE BIOSYNTHESIS O-METHYLTRANSFERASE, MITOCHONDRIAL"/>
    <property type="match status" value="1"/>
</dbReference>
<feature type="domain" description="Methyltransferase" evidence="4">
    <location>
        <begin position="65"/>
        <end position="157"/>
    </location>
</feature>
<organism evidence="5 6">
    <name type="scientific">Brachybacterium avium</name>
    <dbReference type="NCBI Taxonomy" id="2017485"/>
    <lineage>
        <taxon>Bacteria</taxon>
        <taxon>Bacillati</taxon>
        <taxon>Actinomycetota</taxon>
        <taxon>Actinomycetes</taxon>
        <taxon>Micrococcales</taxon>
        <taxon>Dermabacteraceae</taxon>
        <taxon>Brachybacterium</taxon>
    </lineage>
</organism>
<dbReference type="SUPFAM" id="SSF53335">
    <property type="entry name" value="S-adenosyl-L-methionine-dependent methyltransferases"/>
    <property type="match status" value="1"/>
</dbReference>